<proteinExistence type="inferred from homology"/>
<organism evidence="4 5">
    <name type="scientific">Treponema pallidum subsp. pertenue (strain Gauthier)</name>
    <dbReference type="NCBI Taxonomy" id="491080"/>
    <lineage>
        <taxon>Bacteria</taxon>
        <taxon>Pseudomonadati</taxon>
        <taxon>Spirochaetota</taxon>
        <taxon>Spirochaetia</taxon>
        <taxon>Spirochaetales</taxon>
        <taxon>Treponemataceae</taxon>
        <taxon>Treponema</taxon>
    </lineage>
</organism>
<evidence type="ECO:0000256" key="1">
    <source>
        <dbReference type="ARBA" id="ARBA00009013"/>
    </source>
</evidence>
<evidence type="ECO:0000313" key="5">
    <source>
        <dbReference type="Proteomes" id="UP000008192"/>
    </source>
</evidence>
<accession>A0AAU8PUA4</accession>
<dbReference type="Pfam" id="PF01740">
    <property type="entry name" value="STAS"/>
    <property type="match status" value="1"/>
</dbReference>
<evidence type="ECO:0000259" key="3">
    <source>
        <dbReference type="PROSITE" id="PS50801"/>
    </source>
</evidence>
<dbReference type="AlphaFoldDB" id="A0AAU8PUA4"/>
<dbReference type="PANTHER" id="PTHR33495">
    <property type="entry name" value="ANTI-SIGMA FACTOR ANTAGONIST TM_1081-RELATED-RELATED"/>
    <property type="match status" value="1"/>
</dbReference>
<comment type="similarity">
    <text evidence="1 2">Belongs to the anti-sigma-factor antagonist family.</text>
</comment>
<reference evidence="5" key="1">
    <citation type="journal article" date="2012" name="PLoS Negl. Trop. Dis.">
        <title>Whole genome sequences of three Treponema pallidum ssp. pertenue strains: yaws and syphilis treponemes differ in less than 0.2% of the genome sequence.</title>
        <authorList>
            <person name="Cejkova D."/>
            <person name="Zobanikova M."/>
            <person name="Chen L."/>
            <person name="Pospisilova P."/>
            <person name="Strouhal M."/>
            <person name="Qin X."/>
            <person name="Mikalova L."/>
            <person name="Norris S.J."/>
            <person name="Muzny D.M."/>
            <person name="Gibbs R.A."/>
            <person name="Fulton L.L."/>
            <person name="Sodergren E."/>
            <person name="Weinstock G.M."/>
            <person name="Smajs D."/>
        </authorList>
    </citation>
    <scope>NUCLEOTIDE SEQUENCE [LARGE SCALE GENOMIC DNA]</scope>
    <source>
        <strain evidence="5">Gauthier</strain>
    </source>
</reference>
<dbReference type="InterPro" id="IPR003658">
    <property type="entry name" value="Anti-sigma_ant"/>
</dbReference>
<dbReference type="NCBIfam" id="TIGR00377">
    <property type="entry name" value="ant_ant_sig"/>
    <property type="match status" value="1"/>
</dbReference>
<protein>
    <recommendedName>
        <fullName evidence="2">Anti-sigma factor antagonist</fullName>
    </recommendedName>
</protein>
<evidence type="ECO:0000256" key="2">
    <source>
        <dbReference type="RuleBase" id="RU003749"/>
    </source>
</evidence>
<name>A0AAU8PUA4_TREPG</name>
<feature type="domain" description="STAS" evidence="3">
    <location>
        <begin position="1"/>
        <end position="110"/>
    </location>
</feature>
<dbReference type="EMBL" id="CP002376">
    <property type="protein sequence ID" value="AEZ59800.1"/>
    <property type="molecule type" value="Genomic_DNA"/>
</dbReference>
<dbReference type="GO" id="GO:0043856">
    <property type="term" value="F:anti-sigma factor antagonist activity"/>
    <property type="evidence" value="ECO:0007669"/>
    <property type="project" value="InterPro"/>
</dbReference>
<gene>
    <name evidence="4" type="ordered locus">TPEGAU_0540</name>
</gene>
<evidence type="ECO:0000313" key="4">
    <source>
        <dbReference type="EMBL" id="AEZ59800.1"/>
    </source>
</evidence>
<dbReference type="SUPFAM" id="SSF52091">
    <property type="entry name" value="SpoIIaa-like"/>
    <property type="match status" value="1"/>
</dbReference>
<dbReference type="KEGG" id="tpg:TPEGAU_0540"/>
<sequence length="121" mass="13371">MELKVRQSGGICVVDISGDMDLYHSYKLKDLVLKLFDRGPRCIVIDLEAVEYIDSSGIGVLIYLCSTVKKLKIHFFISGVHGSVKKVIELTRLLNYFPIAESVDEALARARSSAPPQTGSL</sequence>
<dbReference type="PROSITE" id="PS50801">
    <property type="entry name" value="STAS"/>
    <property type="match status" value="1"/>
</dbReference>
<dbReference type="CDD" id="cd07043">
    <property type="entry name" value="STAS_anti-anti-sigma_factors"/>
    <property type="match status" value="1"/>
</dbReference>
<dbReference type="InterPro" id="IPR036513">
    <property type="entry name" value="STAS_dom_sf"/>
</dbReference>
<dbReference type="PANTHER" id="PTHR33495:SF2">
    <property type="entry name" value="ANTI-SIGMA FACTOR ANTAGONIST TM_1081-RELATED"/>
    <property type="match status" value="1"/>
</dbReference>
<dbReference type="RefSeq" id="WP_013945178.1">
    <property type="nucleotide sequence ID" value="NC_016843.1"/>
</dbReference>
<dbReference type="GeneID" id="93876309"/>
<dbReference type="Proteomes" id="UP000008192">
    <property type="component" value="Chromosome"/>
</dbReference>
<dbReference type="InterPro" id="IPR002645">
    <property type="entry name" value="STAS_dom"/>
</dbReference>
<dbReference type="Gene3D" id="3.30.750.24">
    <property type="entry name" value="STAS domain"/>
    <property type="match status" value="1"/>
</dbReference>